<protein>
    <submittedName>
        <fullName evidence="1">Uncharacterized protein</fullName>
    </submittedName>
</protein>
<dbReference type="EMBL" id="KN838538">
    <property type="protein sequence ID" value="KIK09508.1"/>
    <property type="molecule type" value="Genomic_DNA"/>
</dbReference>
<keyword evidence="2" id="KW-1185">Reference proteome</keyword>
<dbReference type="HOGENOM" id="CLU_2996828_0_0_1"/>
<evidence type="ECO:0000313" key="2">
    <source>
        <dbReference type="Proteomes" id="UP000054477"/>
    </source>
</evidence>
<dbReference type="OrthoDB" id="417252at2759"/>
<dbReference type="AlphaFoldDB" id="A0A0C9YNH9"/>
<accession>A0A0C9YNH9</accession>
<organism evidence="1 2">
    <name type="scientific">Laccaria amethystina LaAM-08-1</name>
    <dbReference type="NCBI Taxonomy" id="1095629"/>
    <lineage>
        <taxon>Eukaryota</taxon>
        <taxon>Fungi</taxon>
        <taxon>Dikarya</taxon>
        <taxon>Basidiomycota</taxon>
        <taxon>Agaricomycotina</taxon>
        <taxon>Agaricomycetes</taxon>
        <taxon>Agaricomycetidae</taxon>
        <taxon>Agaricales</taxon>
        <taxon>Agaricineae</taxon>
        <taxon>Hydnangiaceae</taxon>
        <taxon>Laccaria</taxon>
    </lineage>
</organism>
<name>A0A0C9YNH9_9AGAR</name>
<reference evidence="2" key="2">
    <citation type="submission" date="2015-01" db="EMBL/GenBank/DDBJ databases">
        <title>Evolutionary Origins and Diversification of the Mycorrhizal Mutualists.</title>
        <authorList>
            <consortium name="DOE Joint Genome Institute"/>
            <consortium name="Mycorrhizal Genomics Consortium"/>
            <person name="Kohler A."/>
            <person name="Kuo A."/>
            <person name="Nagy L.G."/>
            <person name="Floudas D."/>
            <person name="Copeland A."/>
            <person name="Barry K.W."/>
            <person name="Cichocki N."/>
            <person name="Veneault-Fourrey C."/>
            <person name="LaButti K."/>
            <person name="Lindquist E.A."/>
            <person name="Lipzen A."/>
            <person name="Lundell T."/>
            <person name="Morin E."/>
            <person name="Murat C."/>
            <person name="Riley R."/>
            <person name="Ohm R."/>
            <person name="Sun H."/>
            <person name="Tunlid A."/>
            <person name="Henrissat B."/>
            <person name="Grigoriev I.V."/>
            <person name="Hibbett D.S."/>
            <person name="Martin F."/>
        </authorList>
    </citation>
    <scope>NUCLEOTIDE SEQUENCE [LARGE SCALE GENOMIC DNA]</scope>
    <source>
        <strain evidence="2">LaAM-08-1</strain>
    </source>
</reference>
<sequence>MFVLQNVIEINQPALPIYQTVIEKTRGLALRTQALGAAVGRRGRAKHRRSPRIRRPW</sequence>
<evidence type="ECO:0000313" key="1">
    <source>
        <dbReference type="EMBL" id="KIK09508.1"/>
    </source>
</evidence>
<dbReference type="Proteomes" id="UP000054477">
    <property type="component" value="Unassembled WGS sequence"/>
</dbReference>
<gene>
    <name evidence="1" type="ORF">K443DRAFT_671405</name>
</gene>
<dbReference type="Pfam" id="PF21357">
    <property type="entry name" value="EIF3E_C"/>
    <property type="match status" value="1"/>
</dbReference>
<proteinExistence type="predicted"/>
<reference evidence="1 2" key="1">
    <citation type="submission" date="2014-04" db="EMBL/GenBank/DDBJ databases">
        <authorList>
            <consortium name="DOE Joint Genome Institute"/>
            <person name="Kuo A."/>
            <person name="Kohler A."/>
            <person name="Nagy L.G."/>
            <person name="Floudas D."/>
            <person name="Copeland A."/>
            <person name="Barry K.W."/>
            <person name="Cichocki N."/>
            <person name="Veneault-Fourrey C."/>
            <person name="LaButti K."/>
            <person name="Lindquist E.A."/>
            <person name="Lipzen A."/>
            <person name="Lundell T."/>
            <person name="Morin E."/>
            <person name="Murat C."/>
            <person name="Sun H."/>
            <person name="Tunlid A."/>
            <person name="Henrissat B."/>
            <person name="Grigoriev I.V."/>
            <person name="Hibbett D.S."/>
            <person name="Martin F."/>
            <person name="Nordberg H.P."/>
            <person name="Cantor M.N."/>
            <person name="Hua S.X."/>
        </authorList>
    </citation>
    <scope>NUCLEOTIDE SEQUENCE [LARGE SCALE GENOMIC DNA]</scope>
    <source>
        <strain evidence="1 2">LaAM-08-1</strain>
    </source>
</reference>
<dbReference type="STRING" id="1095629.A0A0C9YNH9"/>